<evidence type="ECO:0000256" key="2">
    <source>
        <dbReference type="ARBA" id="ARBA00009074"/>
    </source>
</evidence>
<dbReference type="PANTHER" id="PTHR31113:SF32">
    <property type="entry name" value="UPF0496 PLANT-LIKE PROTEIN"/>
    <property type="match status" value="1"/>
</dbReference>
<evidence type="ECO:0000256" key="7">
    <source>
        <dbReference type="SAM" id="Phobius"/>
    </source>
</evidence>
<dbReference type="AlphaFoldDB" id="A0AAD6QW55"/>
<gene>
    <name evidence="8" type="ORF">NC653_013734</name>
</gene>
<feature type="compositionally biased region" description="Basic and acidic residues" evidence="6">
    <location>
        <begin position="1"/>
        <end position="12"/>
    </location>
</feature>
<comment type="subcellular location">
    <subcellularLocation>
        <location evidence="1">Membrane</location>
    </subcellularLocation>
</comment>
<dbReference type="GO" id="GO:0016020">
    <property type="term" value="C:membrane"/>
    <property type="evidence" value="ECO:0007669"/>
    <property type="project" value="UniProtKB-SubCell"/>
</dbReference>
<feature type="transmembrane region" description="Helical" evidence="7">
    <location>
        <begin position="223"/>
        <end position="247"/>
    </location>
</feature>
<accession>A0AAD6QW55</accession>
<evidence type="ECO:0000256" key="3">
    <source>
        <dbReference type="ARBA" id="ARBA00022692"/>
    </source>
</evidence>
<evidence type="ECO:0000256" key="1">
    <source>
        <dbReference type="ARBA" id="ARBA00004370"/>
    </source>
</evidence>
<evidence type="ECO:0000256" key="6">
    <source>
        <dbReference type="SAM" id="MobiDB-lite"/>
    </source>
</evidence>
<dbReference type="InterPro" id="IPR007749">
    <property type="entry name" value="DUF677"/>
</dbReference>
<keyword evidence="3 7" id="KW-0812">Transmembrane</keyword>
<evidence type="ECO:0000256" key="5">
    <source>
        <dbReference type="ARBA" id="ARBA00023136"/>
    </source>
</evidence>
<dbReference type="EMBL" id="JAQIZT010000005">
    <property type="protein sequence ID" value="KAJ6997250.1"/>
    <property type="molecule type" value="Genomic_DNA"/>
</dbReference>
<evidence type="ECO:0000256" key="4">
    <source>
        <dbReference type="ARBA" id="ARBA00022989"/>
    </source>
</evidence>
<reference evidence="8" key="1">
    <citation type="journal article" date="2023" name="Mol. Ecol. Resour.">
        <title>Chromosome-level genome assembly of a triploid poplar Populus alba 'Berolinensis'.</title>
        <authorList>
            <person name="Chen S."/>
            <person name="Yu Y."/>
            <person name="Wang X."/>
            <person name="Wang S."/>
            <person name="Zhang T."/>
            <person name="Zhou Y."/>
            <person name="He R."/>
            <person name="Meng N."/>
            <person name="Wang Y."/>
            <person name="Liu W."/>
            <person name="Liu Z."/>
            <person name="Liu J."/>
            <person name="Guo Q."/>
            <person name="Huang H."/>
            <person name="Sederoff R.R."/>
            <person name="Wang G."/>
            <person name="Qu G."/>
            <person name="Chen S."/>
        </authorList>
    </citation>
    <scope>NUCLEOTIDE SEQUENCE</scope>
    <source>
        <strain evidence="8">SC-2020</strain>
    </source>
</reference>
<dbReference type="PANTHER" id="PTHR31113">
    <property type="entry name" value="UPF0496 PROTEIN 3-RELATED"/>
    <property type="match status" value="1"/>
</dbReference>
<comment type="caution">
    <text evidence="8">The sequence shown here is derived from an EMBL/GenBank/DDBJ whole genome shotgun (WGS) entry which is preliminary data.</text>
</comment>
<evidence type="ECO:0000313" key="8">
    <source>
        <dbReference type="EMBL" id="KAJ6997250.1"/>
    </source>
</evidence>
<protein>
    <submittedName>
        <fullName evidence="8">Uncharacterized protein</fullName>
    </submittedName>
</protein>
<organism evidence="8 9">
    <name type="scientific">Populus alba x Populus x berolinensis</name>
    <dbReference type="NCBI Taxonomy" id="444605"/>
    <lineage>
        <taxon>Eukaryota</taxon>
        <taxon>Viridiplantae</taxon>
        <taxon>Streptophyta</taxon>
        <taxon>Embryophyta</taxon>
        <taxon>Tracheophyta</taxon>
        <taxon>Spermatophyta</taxon>
        <taxon>Magnoliopsida</taxon>
        <taxon>eudicotyledons</taxon>
        <taxon>Gunneridae</taxon>
        <taxon>Pentapetalae</taxon>
        <taxon>rosids</taxon>
        <taxon>fabids</taxon>
        <taxon>Malpighiales</taxon>
        <taxon>Salicaceae</taxon>
        <taxon>Saliceae</taxon>
        <taxon>Populus</taxon>
    </lineage>
</organism>
<name>A0AAD6QW55_9ROSI</name>
<feature type="region of interest" description="Disordered" evidence="6">
    <location>
        <begin position="1"/>
        <end position="27"/>
    </location>
</feature>
<keyword evidence="4 7" id="KW-1133">Transmembrane helix</keyword>
<keyword evidence="9" id="KW-1185">Reference proteome</keyword>
<keyword evidence="5 7" id="KW-0472">Membrane</keyword>
<dbReference type="Proteomes" id="UP001164929">
    <property type="component" value="Chromosome 5"/>
</dbReference>
<comment type="similarity">
    <text evidence="2">Belongs to the UPF0496 family.</text>
</comment>
<proteinExistence type="inferred from homology"/>
<evidence type="ECO:0000313" key="9">
    <source>
        <dbReference type="Proteomes" id="UP001164929"/>
    </source>
</evidence>
<dbReference type="Pfam" id="PF05055">
    <property type="entry name" value="DUF677"/>
    <property type="match status" value="2"/>
</dbReference>
<sequence length="836" mass="94874">MTRGDQSCKTRGGDIPPPPVQSSTHSQFAEDFSSYEDACKLDPCLQSFDATLMEKTNHVINSLSAADIATGSTGSFKVVTNCLLEMNQDVVKFILESKEDIWNNPELFALVEEYFESSIKTMDFCTELESCVTRARTSQLNILAAIAHFEKEVELQDGVIEKKYVKTLEELQNFMVAGDPFTPKFFMLFQSVYEQQVSMLKKLQSHKRKLDKKLKSVKIWRRVSNVLFVSVFVTVMIFAVAAAAIAAPPVVTALASALADPMHSVGTWCDLLWHRYENALKEQKVLVNTIQVGTFITIKDMDSIRVLVNKLEIEIKSLLHHADFAIREVDVVKLVIDEIKKKMAVFMETFEDLAAQAHRCNHDIILGRTMISKRIIEFAGNLENCNFVQKKIDRPKIIQTGSIRFVCKIIAEVSSPRYSDVVQLLYHILDCEFVRQLKLKRYKDYNFWMIFCQMDMTRGDQSCKTRGGDIPPPPVQSSTHSQFAEDFSSYEDACKLDPCLQSFDATLMEKTNHAIKSLSTADIATGSTGSFKVVTNCLLEMNQDVVKFILESKEDIWNNPELFALVEEYFESSIKTMDFCTELESCVTSARTSQLNILAAIAHFEKEVELQDGVIEKKYVKTLEELQNFMVAGDPFTPKFFMLFQSVYEQQVSMLKKLQSHKRKLGKKLKSVKIWRRVSNVLFVSVFVTVMIFSVAAAAIAAPPVVTALAGALADPMHSVGTWCNLLWHRYENALKEQKELVNTIQVGTFITIKDMDSIRVLVNKLEIEIKFLLHQADFAIREADVVKLVIDEIKKKMAVFMETFEDLAAQAHRCNHDIILGRTMISKRIIEFAGK</sequence>